<gene>
    <name evidence="2" type="ORF">PTI45_00226</name>
</gene>
<dbReference type="Proteomes" id="UP000094578">
    <property type="component" value="Unassembled WGS sequence"/>
</dbReference>
<feature type="compositionally biased region" description="Basic residues" evidence="1">
    <location>
        <begin position="30"/>
        <end position="46"/>
    </location>
</feature>
<organism evidence="2 3">
    <name type="scientific">Paenibacillus nuruki</name>
    <dbReference type="NCBI Taxonomy" id="1886670"/>
    <lineage>
        <taxon>Bacteria</taxon>
        <taxon>Bacillati</taxon>
        <taxon>Bacillota</taxon>
        <taxon>Bacilli</taxon>
        <taxon>Bacillales</taxon>
        <taxon>Paenibacillaceae</taxon>
        <taxon>Paenibacillus</taxon>
    </lineage>
</organism>
<feature type="region of interest" description="Disordered" evidence="1">
    <location>
        <begin position="14"/>
        <end position="54"/>
    </location>
</feature>
<evidence type="ECO:0000256" key="1">
    <source>
        <dbReference type="SAM" id="MobiDB-lite"/>
    </source>
</evidence>
<protein>
    <submittedName>
        <fullName evidence="2">Uncharacterized protein</fullName>
    </submittedName>
</protein>
<comment type="caution">
    <text evidence="2">The sequence shown here is derived from an EMBL/GenBank/DDBJ whole genome shotgun (WGS) entry which is preliminary data.</text>
</comment>
<reference evidence="2 3" key="1">
    <citation type="submission" date="2016-08" db="EMBL/GenBank/DDBJ databases">
        <title>Genome sequencing of Paenibacillus sp. TI45-13ar, isolated from Korean traditional nuruk.</title>
        <authorList>
            <person name="Kim S.-J."/>
        </authorList>
    </citation>
    <scope>NUCLEOTIDE SEQUENCE [LARGE SCALE GENOMIC DNA]</scope>
    <source>
        <strain evidence="2 3">TI45-13ar</strain>
    </source>
</reference>
<dbReference type="AlphaFoldDB" id="A0A1E3L9B5"/>
<keyword evidence="3" id="KW-1185">Reference proteome</keyword>
<name>A0A1E3L9B5_9BACL</name>
<evidence type="ECO:0000313" key="3">
    <source>
        <dbReference type="Proteomes" id="UP000094578"/>
    </source>
</evidence>
<dbReference type="RefSeq" id="WP_175425097.1">
    <property type="nucleotide sequence ID" value="NZ_MDER01000012.1"/>
</dbReference>
<proteinExistence type="predicted"/>
<dbReference type="EMBL" id="MDER01000012">
    <property type="protein sequence ID" value="ODP30293.1"/>
    <property type="molecule type" value="Genomic_DNA"/>
</dbReference>
<sequence>MGMIKSLIKHLISSKKKRRCSYSSSDRYRRGGFHNQHGRGHYRGKRSSSSYSSS</sequence>
<evidence type="ECO:0000313" key="2">
    <source>
        <dbReference type="EMBL" id="ODP30293.1"/>
    </source>
</evidence>
<accession>A0A1E3L9B5</accession>